<evidence type="ECO:0000313" key="3">
    <source>
        <dbReference type="Proteomes" id="UP000245942"/>
    </source>
</evidence>
<keyword evidence="3" id="KW-1185">Reference proteome</keyword>
<organism evidence="2 3">
    <name type="scientific">Pseudomicrostroma glucosiphilum</name>
    <dbReference type="NCBI Taxonomy" id="1684307"/>
    <lineage>
        <taxon>Eukaryota</taxon>
        <taxon>Fungi</taxon>
        <taxon>Dikarya</taxon>
        <taxon>Basidiomycota</taxon>
        <taxon>Ustilaginomycotina</taxon>
        <taxon>Exobasidiomycetes</taxon>
        <taxon>Microstromatales</taxon>
        <taxon>Microstromatales incertae sedis</taxon>
        <taxon>Pseudomicrostroma</taxon>
    </lineage>
</organism>
<name>A0A316U0D9_9BASI</name>
<feature type="compositionally biased region" description="Polar residues" evidence="1">
    <location>
        <begin position="31"/>
        <end position="44"/>
    </location>
</feature>
<protein>
    <submittedName>
        <fullName evidence="2">Uncharacterized protein</fullName>
    </submittedName>
</protein>
<evidence type="ECO:0000256" key="1">
    <source>
        <dbReference type="SAM" id="MobiDB-lite"/>
    </source>
</evidence>
<dbReference type="RefSeq" id="XP_025346039.1">
    <property type="nucleotide sequence ID" value="XM_025493061.1"/>
</dbReference>
<dbReference type="Proteomes" id="UP000245942">
    <property type="component" value="Unassembled WGS sequence"/>
</dbReference>
<feature type="region of interest" description="Disordered" evidence="1">
    <location>
        <begin position="1"/>
        <end position="57"/>
    </location>
</feature>
<accession>A0A316U0D9</accession>
<dbReference type="EMBL" id="KZ819333">
    <property type="protein sequence ID" value="PWN18879.1"/>
    <property type="molecule type" value="Genomic_DNA"/>
</dbReference>
<proteinExistence type="predicted"/>
<dbReference type="AlphaFoldDB" id="A0A316U0D9"/>
<reference evidence="2 3" key="1">
    <citation type="journal article" date="2018" name="Mol. Biol. Evol.">
        <title>Broad Genomic Sampling Reveals a Smut Pathogenic Ancestry of the Fungal Clade Ustilaginomycotina.</title>
        <authorList>
            <person name="Kijpornyongpan T."/>
            <person name="Mondo S.J."/>
            <person name="Barry K."/>
            <person name="Sandor L."/>
            <person name="Lee J."/>
            <person name="Lipzen A."/>
            <person name="Pangilinan J."/>
            <person name="LaButti K."/>
            <person name="Hainaut M."/>
            <person name="Henrissat B."/>
            <person name="Grigoriev I.V."/>
            <person name="Spatafora J.W."/>
            <person name="Aime M.C."/>
        </authorList>
    </citation>
    <scope>NUCLEOTIDE SEQUENCE [LARGE SCALE GENOMIC DNA]</scope>
    <source>
        <strain evidence="2 3">MCA 4718</strain>
    </source>
</reference>
<feature type="compositionally biased region" description="Basic and acidic residues" evidence="1">
    <location>
        <begin position="101"/>
        <end position="127"/>
    </location>
</feature>
<gene>
    <name evidence="2" type="ORF">BCV69DRAFT_284500</name>
</gene>
<evidence type="ECO:0000313" key="2">
    <source>
        <dbReference type="EMBL" id="PWN18879.1"/>
    </source>
</evidence>
<feature type="region of interest" description="Disordered" evidence="1">
    <location>
        <begin position="101"/>
        <end position="131"/>
    </location>
</feature>
<sequence>MNGPSSNLFKRGTARSAQGKSFAGPHRGRESQPSTGGMTQQRQIQEPGGLASRSAARWNAGSTFAANNMHAGTDQEAMCLSERSLATDVCSVFPSEDCELESRNDAGSRRFSEHQLHPAETTQRGEAESEEMNSAYSLARLRRQTRDGLQMEYVSSTRGSNHSCWSPDGAFVREVNASDVVRMG</sequence>
<dbReference type="GeneID" id="37014795"/>